<dbReference type="RefSeq" id="WP_394164133.1">
    <property type="nucleotide sequence ID" value="NZ_JBHGCJ010000012.1"/>
</dbReference>
<dbReference type="Gene3D" id="3.40.50.620">
    <property type="entry name" value="HUPs"/>
    <property type="match status" value="1"/>
</dbReference>
<accession>A0ABW7D030</accession>
<protein>
    <submittedName>
        <fullName evidence="3">Universal stress protein</fullName>
    </submittedName>
</protein>
<evidence type="ECO:0000259" key="2">
    <source>
        <dbReference type="Pfam" id="PF00582"/>
    </source>
</evidence>
<dbReference type="EMBL" id="JBHGCJ010000012">
    <property type="protein sequence ID" value="MFG6110568.1"/>
    <property type="molecule type" value="Genomic_DNA"/>
</dbReference>
<keyword evidence="4" id="KW-1185">Reference proteome</keyword>
<reference evidence="3 4" key="1">
    <citation type="submission" date="2024-09" db="EMBL/GenBank/DDBJ databases">
        <authorList>
            <consortium name="All-Russian atlas of soil microorganisms"/>
            <consortium name="as a basis for the search for new antimicrobial producers and enzymes with unique properties"/>
            <person name="Sokolova E.A."/>
            <person name="Voronina E.N."/>
        </authorList>
    </citation>
    <scope>NUCLEOTIDE SEQUENCE [LARGE SCALE GENOMIC DNA]</scope>
    <source>
        <strain evidence="3 4">AF-22b-331.1</strain>
    </source>
</reference>
<organism evidence="3 4">
    <name type="scientific">Stenotrophomonas nematodicola</name>
    <dbReference type="NCBI Taxonomy" id="2656746"/>
    <lineage>
        <taxon>Bacteria</taxon>
        <taxon>Pseudomonadati</taxon>
        <taxon>Pseudomonadota</taxon>
        <taxon>Gammaproteobacteria</taxon>
        <taxon>Lysobacterales</taxon>
        <taxon>Lysobacteraceae</taxon>
        <taxon>Stenotrophomonas</taxon>
    </lineage>
</organism>
<feature type="domain" description="UspA" evidence="2">
    <location>
        <begin position="1"/>
        <end position="141"/>
    </location>
</feature>
<dbReference type="InterPro" id="IPR006015">
    <property type="entry name" value="Universal_stress_UspA"/>
</dbReference>
<gene>
    <name evidence="3" type="ORF">ACEU0G_000445</name>
</gene>
<dbReference type="PANTHER" id="PTHR46268">
    <property type="entry name" value="STRESS RESPONSE PROTEIN NHAX"/>
    <property type="match status" value="1"/>
</dbReference>
<evidence type="ECO:0000313" key="3">
    <source>
        <dbReference type="EMBL" id="MFG6110568.1"/>
    </source>
</evidence>
<dbReference type="SUPFAM" id="SSF52402">
    <property type="entry name" value="Adenine nucleotide alpha hydrolases-like"/>
    <property type="match status" value="1"/>
</dbReference>
<dbReference type="PRINTS" id="PR01438">
    <property type="entry name" value="UNVRSLSTRESS"/>
</dbReference>
<dbReference type="PANTHER" id="PTHR46268:SF15">
    <property type="entry name" value="UNIVERSAL STRESS PROTEIN HP_0031"/>
    <property type="match status" value="1"/>
</dbReference>
<sequence length="148" mass="16265">MFQSLLVALDGGPQHAQVLALAASLATPRTRLHLVCVLDPAYALDDDAPRNDRREYSAAEDQRHQARRLLDSALAQLREQGVDGVASHPAGEPAQVLCDYARAHHCDLIVIGHRHLSGMERLFERSVGRWTIDHAPCPVLVEVRDAAP</sequence>
<comment type="caution">
    <text evidence="3">The sequence shown here is derived from an EMBL/GenBank/DDBJ whole genome shotgun (WGS) entry which is preliminary data.</text>
</comment>
<comment type="similarity">
    <text evidence="1">Belongs to the universal stress protein A family.</text>
</comment>
<dbReference type="CDD" id="cd00293">
    <property type="entry name" value="USP-like"/>
    <property type="match status" value="1"/>
</dbReference>
<name>A0ABW7D030_9GAMM</name>
<evidence type="ECO:0000313" key="4">
    <source>
        <dbReference type="Proteomes" id="UP001605261"/>
    </source>
</evidence>
<dbReference type="Proteomes" id="UP001605261">
    <property type="component" value="Unassembled WGS sequence"/>
</dbReference>
<dbReference type="InterPro" id="IPR006016">
    <property type="entry name" value="UspA"/>
</dbReference>
<dbReference type="Pfam" id="PF00582">
    <property type="entry name" value="Usp"/>
    <property type="match status" value="1"/>
</dbReference>
<proteinExistence type="inferred from homology"/>
<evidence type="ECO:0000256" key="1">
    <source>
        <dbReference type="ARBA" id="ARBA00008791"/>
    </source>
</evidence>
<dbReference type="InterPro" id="IPR014729">
    <property type="entry name" value="Rossmann-like_a/b/a_fold"/>
</dbReference>